<feature type="region of interest" description="Disordered" evidence="3">
    <location>
        <begin position="387"/>
        <end position="426"/>
    </location>
</feature>
<dbReference type="PANTHER" id="PTHR48051">
    <property type="match status" value="1"/>
</dbReference>
<organism evidence="4 5">
    <name type="scientific">Phyllosticta citricarpa</name>
    <dbReference type="NCBI Taxonomy" id="55181"/>
    <lineage>
        <taxon>Eukaryota</taxon>
        <taxon>Fungi</taxon>
        <taxon>Dikarya</taxon>
        <taxon>Ascomycota</taxon>
        <taxon>Pezizomycotina</taxon>
        <taxon>Dothideomycetes</taxon>
        <taxon>Dothideomycetes incertae sedis</taxon>
        <taxon>Botryosphaeriales</taxon>
        <taxon>Phyllostictaceae</taxon>
        <taxon>Phyllosticta</taxon>
    </lineage>
</organism>
<accession>A0ABR1L276</accession>
<feature type="region of interest" description="Disordered" evidence="3">
    <location>
        <begin position="81"/>
        <end position="110"/>
    </location>
</feature>
<dbReference type="Gene3D" id="3.80.10.10">
    <property type="entry name" value="Ribonuclease Inhibitor"/>
    <property type="match status" value="1"/>
</dbReference>
<sequence>MALSRESSPALFEPPSSPPPLPPTYSRKRSRSPTLHDHSHGSSSSDAFVFSSDDAPEGLENYEIPNRKKRQYVGTWWAHEDKPARSPKRRMRPRAKKKLSRNNDSGVWLSSESSDDSAIERLAAAPHPLLFGSVPRAQQPQNLPTDQDNSVGHARADEKIQACLEEGKEMVDLSGMCLRSIPDEIVQPLAQLIKNPRVGAEVPNEDSYQSFTPSLQIFLSRNELRTVPMAVWNLENLTVLSLRNNKLTEISPAIANLKNLKELNLAGNKLRWLPWELLRLVAPNGELASLNVSPNRFLQGGKFSGTLRFSDDHQQMLKNLCDLRAALDDPEQAASHEQIAWSICLYETLLRRMETRDPTPTRRNECPAWKKEPVFITSTPVARMNFDGSLQSKSPARPSRVPLETSHLPAPGAGHTPAKDLSNLPNKTRVPSLFELALRSAAGTSKPHTLRNLLSDESPSPVIRGLEETERVLNAGGQICSICSKPYIQPGAEWVEYWHYADTLVCRADDSFLPFLRRACSLGCAAAVNGGEVQE</sequence>
<dbReference type="EMBL" id="JBBPDW010000077">
    <property type="protein sequence ID" value="KAK7529328.1"/>
    <property type="molecule type" value="Genomic_DNA"/>
</dbReference>
<name>A0ABR1L276_9PEZI</name>
<keyword evidence="1" id="KW-0433">Leucine-rich repeat</keyword>
<comment type="caution">
    <text evidence="4">The sequence shown here is derived from an EMBL/GenBank/DDBJ whole genome shotgun (WGS) entry which is preliminary data.</text>
</comment>
<feature type="region of interest" description="Disordered" evidence="3">
    <location>
        <begin position="132"/>
        <end position="153"/>
    </location>
</feature>
<evidence type="ECO:0000256" key="1">
    <source>
        <dbReference type="ARBA" id="ARBA00022614"/>
    </source>
</evidence>
<keyword evidence="2" id="KW-0677">Repeat</keyword>
<evidence type="ECO:0000313" key="5">
    <source>
        <dbReference type="Proteomes" id="UP001365128"/>
    </source>
</evidence>
<dbReference type="SUPFAM" id="SSF52058">
    <property type="entry name" value="L domain-like"/>
    <property type="match status" value="1"/>
</dbReference>
<dbReference type="PANTHER" id="PTHR48051:SF1">
    <property type="entry name" value="RAS SUPPRESSOR PROTEIN 1"/>
    <property type="match status" value="1"/>
</dbReference>
<dbReference type="PROSITE" id="PS51450">
    <property type="entry name" value="LRR"/>
    <property type="match status" value="1"/>
</dbReference>
<protein>
    <submittedName>
        <fullName evidence="4">Uncharacterized protein</fullName>
    </submittedName>
</protein>
<dbReference type="InterPro" id="IPR032675">
    <property type="entry name" value="LRR_dom_sf"/>
</dbReference>
<feature type="region of interest" description="Disordered" evidence="3">
    <location>
        <begin position="1"/>
        <end position="66"/>
    </location>
</feature>
<keyword evidence="5" id="KW-1185">Reference proteome</keyword>
<dbReference type="Pfam" id="PF12799">
    <property type="entry name" value="LRR_4"/>
    <property type="match status" value="1"/>
</dbReference>
<dbReference type="InterPro" id="IPR025875">
    <property type="entry name" value="Leu-rich_rpt_4"/>
</dbReference>
<feature type="compositionally biased region" description="Basic residues" evidence="3">
    <location>
        <begin position="85"/>
        <end position="100"/>
    </location>
</feature>
<evidence type="ECO:0000313" key="4">
    <source>
        <dbReference type="EMBL" id="KAK7529328.1"/>
    </source>
</evidence>
<dbReference type="Proteomes" id="UP001365128">
    <property type="component" value="Unassembled WGS sequence"/>
</dbReference>
<evidence type="ECO:0000256" key="2">
    <source>
        <dbReference type="ARBA" id="ARBA00022737"/>
    </source>
</evidence>
<gene>
    <name evidence="4" type="ORF">IWX46DRAFT_585783</name>
</gene>
<dbReference type="SMART" id="SM00369">
    <property type="entry name" value="LRR_TYP"/>
    <property type="match status" value="2"/>
</dbReference>
<proteinExistence type="predicted"/>
<dbReference type="InterPro" id="IPR003591">
    <property type="entry name" value="Leu-rich_rpt_typical-subtyp"/>
</dbReference>
<feature type="compositionally biased region" description="Low complexity" evidence="3">
    <location>
        <begin position="41"/>
        <end position="53"/>
    </location>
</feature>
<reference evidence="4 5" key="1">
    <citation type="submission" date="2024-04" db="EMBL/GenBank/DDBJ databases">
        <title>Phyllosticta paracitricarpa is synonymous to the EU quarantine fungus P. citricarpa based on phylogenomic analyses.</title>
        <authorList>
            <consortium name="Lawrence Berkeley National Laboratory"/>
            <person name="Van Ingen-Buijs V.A."/>
            <person name="Van Westerhoven A.C."/>
            <person name="Haridas S."/>
            <person name="Skiadas P."/>
            <person name="Martin F."/>
            <person name="Groenewald J.Z."/>
            <person name="Crous P.W."/>
            <person name="Seidl M.F."/>
        </authorList>
    </citation>
    <scope>NUCLEOTIDE SEQUENCE [LARGE SCALE GENOMIC DNA]</scope>
    <source>
        <strain evidence="4 5">CBS 122670</strain>
    </source>
</reference>
<feature type="compositionally biased region" description="Polar residues" evidence="3">
    <location>
        <begin position="136"/>
        <end position="150"/>
    </location>
</feature>
<dbReference type="InterPro" id="IPR050216">
    <property type="entry name" value="LRR_domain-containing"/>
</dbReference>
<feature type="compositionally biased region" description="Low complexity" evidence="3">
    <location>
        <begin position="1"/>
        <end position="14"/>
    </location>
</feature>
<evidence type="ECO:0000256" key="3">
    <source>
        <dbReference type="SAM" id="MobiDB-lite"/>
    </source>
</evidence>
<dbReference type="InterPro" id="IPR001611">
    <property type="entry name" value="Leu-rich_rpt"/>
</dbReference>